<protein>
    <submittedName>
        <fullName evidence="1">(Perigord truffle) hypothetical protein</fullName>
    </submittedName>
</protein>
<keyword evidence="2" id="KW-1185">Reference proteome</keyword>
<dbReference type="InParanoid" id="D5G5J2"/>
<reference evidence="1 2" key="1">
    <citation type="journal article" date="2010" name="Nature">
        <title>Perigord black truffle genome uncovers evolutionary origins and mechanisms of symbiosis.</title>
        <authorList>
            <person name="Martin F."/>
            <person name="Kohler A."/>
            <person name="Murat C."/>
            <person name="Balestrini R."/>
            <person name="Coutinho P.M."/>
            <person name="Jaillon O."/>
            <person name="Montanini B."/>
            <person name="Morin E."/>
            <person name="Noel B."/>
            <person name="Percudani R."/>
            <person name="Porcel B."/>
            <person name="Rubini A."/>
            <person name="Amicucci A."/>
            <person name="Amselem J."/>
            <person name="Anthouard V."/>
            <person name="Arcioni S."/>
            <person name="Artiguenave F."/>
            <person name="Aury J.M."/>
            <person name="Ballario P."/>
            <person name="Bolchi A."/>
            <person name="Brenna A."/>
            <person name="Brun A."/>
            <person name="Buee M."/>
            <person name="Cantarel B."/>
            <person name="Chevalier G."/>
            <person name="Couloux A."/>
            <person name="Da Silva C."/>
            <person name="Denoeud F."/>
            <person name="Duplessis S."/>
            <person name="Ghignone S."/>
            <person name="Hilselberger B."/>
            <person name="Iotti M."/>
            <person name="Marcais B."/>
            <person name="Mello A."/>
            <person name="Miranda M."/>
            <person name="Pacioni G."/>
            <person name="Quesneville H."/>
            <person name="Riccioni C."/>
            <person name="Ruotolo R."/>
            <person name="Splivallo R."/>
            <person name="Stocchi V."/>
            <person name="Tisserant E."/>
            <person name="Viscomi A.R."/>
            <person name="Zambonelli A."/>
            <person name="Zampieri E."/>
            <person name="Henrissat B."/>
            <person name="Lebrun M.H."/>
            <person name="Paolocci F."/>
            <person name="Bonfante P."/>
            <person name="Ottonello S."/>
            <person name="Wincker P."/>
        </authorList>
    </citation>
    <scope>NUCLEOTIDE SEQUENCE [LARGE SCALE GENOMIC DNA]</scope>
    <source>
        <strain evidence="1 2">Mel28</strain>
    </source>
</reference>
<dbReference type="GeneID" id="9183771"/>
<dbReference type="KEGG" id="tml:GSTUM_00004361001"/>
<evidence type="ECO:0000313" key="1">
    <source>
        <dbReference type="EMBL" id="CAZ79785.1"/>
    </source>
</evidence>
<name>D5G5J2_TUBMM</name>
<sequence length="44" mass="4952">MFLSLSLTGLGLAVFSSISVSCFPCLWRERRVRSCSEDQCYSES</sequence>
<accession>D5G5J2</accession>
<dbReference type="HOGENOM" id="CLU_3224903_0_0_1"/>
<organism evidence="1 2">
    <name type="scientific">Tuber melanosporum (strain Mel28)</name>
    <name type="common">Perigord black truffle</name>
    <dbReference type="NCBI Taxonomy" id="656061"/>
    <lineage>
        <taxon>Eukaryota</taxon>
        <taxon>Fungi</taxon>
        <taxon>Dikarya</taxon>
        <taxon>Ascomycota</taxon>
        <taxon>Pezizomycotina</taxon>
        <taxon>Pezizomycetes</taxon>
        <taxon>Pezizales</taxon>
        <taxon>Tuberaceae</taxon>
        <taxon>Tuber</taxon>
    </lineage>
</organism>
<dbReference type="Proteomes" id="UP000006911">
    <property type="component" value="Unassembled WGS sequence"/>
</dbReference>
<evidence type="ECO:0000313" key="2">
    <source>
        <dbReference type="Proteomes" id="UP000006911"/>
    </source>
</evidence>
<proteinExistence type="predicted"/>
<dbReference type="AlphaFoldDB" id="D5G5J2"/>
<gene>
    <name evidence="1" type="ORF">GSTUM_00004361001</name>
</gene>
<dbReference type="EMBL" id="FN429998">
    <property type="protein sequence ID" value="CAZ79785.1"/>
    <property type="molecule type" value="Genomic_DNA"/>
</dbReference>
<dbReference type="RefSeq" id="XP_002835628.1">
    <property type="nucleotide sequence ID" value="XM_002835582.1"/>
</dbReference>